<evidence type="ECO:0000313" key="2">
    <source>
        <dbReference type="Proteomes" id="UP000006860"/>
    </source>
</evidence>
<evidence type="ECO:0000313" key="1">
    <source>
        <dbReference type="EMBL" id="ADY58589.1"/>
    </source>
</evidence>
<dbReference type="EMBL" id="CP002546">
    <property type="protein sequence ID" value="ADY58589.1"/>
    <property type="molecule type" value="Genomic_DNA"/>
</dbReference>
<proteinExistence type="predicted"/>
<dbReference type="Proteomes" id="UP000006860">
    <property type="component" value="Chromosome"/>
</dbReference>
<dbReference type="STRING" id="756272.Plabr_0968"/>
<keyword evidence="2" id="KW-1185">Reference proteome</keyword>
<protein>
    <recommendedName>
        <fullName evidence="3">Nucleoside 2-deoxyribosyltransferase</fullName>
    </recommendedName>
</protein>
<name>F0SJ47_RUBBR</name>
<gene>
    <name evidence="1" type="ordered locus">Plabr_0968</name>
</gene>
<reference evidence="2" key="1">
    <citation type="submission" date="2011-02" db="EMBL/GenBank/DDBJ databases">
        <title>The complete genome of Planctomyces brasiliensis DSM 5305.</title>
        <authorList>
            <person name="Lucas S."/>
            <person name="Copeland A."/>
            <person name="Lapidus A."/>
            <person name="Bruce D."/>
            <person name="Goodwin L."/>
            <person name="Pitluck S."/>
            <person name="Kyrpides N."/>
            <person name="Mavromatis K."/>
            <person name="Pagani I."/>
            <person name="Ivanova N."/>
            <person name="Ovchinnikova G."/>
            <person name="Lu M."/>
            <person name="Detter J.C."/>
            <person name="Han C."/>
            <person name="Land M."/>
            <person name="Hauser L."/>
            <person name="Markowitz V."/>
            <person name="Cheng J.-F."/>
            <person name="Hugenholtz P."/>
            <person name="Woyke T."/>
            <person name="Wu D."/>
            <person name="Tindall B."/>
            <person name="Pomrenke H.G."/>
            <person name="Brambilla E."/>
            <person name="Klenk H.-P."/>
            <person name="Eisen J.A."/>
        </authorList>
    </citation>
    <scope>NUCLEOTIDE SEQUENCE [LARGE SCALE GENOMIC DNA]</scope>
    <source>
        <strain evidence="2">ATCC 49424 / DSM 5305 / JCM 21570 / NBRC 103401 / IFAM 1448</strain>
    </source>
</reference>
<dbReference type="eggNOG" id="COG3613">
    <property type="taxonomic scope" value="Bacteria"/>
</dbReference>
<sequence length="300" mass="33879">MRLGIATCGKIAKAIVGEDTPFPSRSISKLEKFLHEHDIDDSYRNNDTKHKLACRAVSNLDTCSEDDDQLHDTLIGLLEALADRETFTDFRGNLSNQDQQAGVEYLNDILAKHGLEVQLDDEGVASLCFSNEVPLSKGASAVSAKTKFVFQPRVFHPEAVDLETDPNLVSVMMPFDAKFNSVIESIREACENVEMNCVRADDIWEETAIIDEIFSLICRSAMVICDLTDRNPNVLYEMGIAQTIGKPVIMITQQDSDIPFDVKHHRYLKYLNNNQGRDEMRDALADRIETIWNQEFSEEE</sequence>
<dbReference type="HOGENOM" id="CLU_927138_0_0_0"/>
<organism evidence="1 2">
    <name type="scientific">Rubinisphaera brasiliensis (strain ATCC 49424 / DSM 5305 / JCM 21570 / IAM 15109 / NBRC 103401 / IFAM 1448)</name>
    <name type="common">Planctomyces brasiliensis</name>
    <dbReference type="NCBI Taxonomy" id="756272"/>
    <lineage>
        <taxon>Bacteria</taxon>
        <taxon>Pseudomonadati</taxon>
        <taxon>Planctomycetota</taxon>
        <taxon>Planctomycetia</taxon>
        <taxon>Planctomycetales</taxon>
        <taxon>Planctomycetaceae</taxon>
        <taxon>Rubinisphaera</taxon>
    </lineage>
</organism>
<evidence type="ECO:0008006" key="3">
    <source>
        <dbReference type="Google" id="ProtNLM"/>
    </source>
</evidence>
<dbReference type="Gene3D" id="3.40.50.450">
    <property type="match status" value="1"/>
</dbReference>
<accession>F0SJ47</accession>
<dbReference type="KEGG" id="pbs:Plabr_0968"/>
<dbReference type="AlphaFoldDB" id="F0SJ47"/>